<dbReference type="Proteomes" id="UP000075883">
    <property type="component" value="Unassembled WGS sequence"/>
</dbReference>
<keyword evidence="2" id="KW-1185">Reference proteome</keyword>
<reference evidence="2" key="1">
    <citation type="submission" date="2013-09" db="EMBL/GenBank/DDBJ databases">
        <title>The Genome Sequence of Anopheles culicifacies species A.</title>
        <authorList>
            <consortium name="The Broad Institute Genomics Platform"/>
            <person name="Neafsey D.E."/>
            <person name="Besansky N."/>
            <person name="Howell P."/>
            <person name="Walton C."/>
            <person name="Young S.K."/>
            <person name="Zeng Q."/>
            <person name="Gargeya S."/>
            <person name="Fitzgerald M."/>
            <person name="Haas B."/>
            <person name="Abouelleil A."/>
            <person name="Allen A.W."/>
            <person name="Alvarado L."/>
            <person name="Arachchi H.M."/>
            <person name="Berlin A.M."/>
            <person name="Chapman S.B."/>
            <person name="Gainer-Dewar J."/>
            <person name="Goldberg J."/>
            <person name="Griggs A."/>
            <person name="Gujja S."/>
            <person name="Hansen M."/>
            <person name="Howarth C."/>
            <person name="Imamovic A."/>
            <person name="Ireland A."/>
            <person name="Larimer J."/>
            <person name="McCowan C."/>
            <person name="Murphy C."/>
            <person name="Pearson M."/>
            <person name="Poon T.W."/>
            <person name="Priest M."/>
            <person name="Roberts A."/>
            <person name="Saif S."/>
            <person name="Shea T."/>
            <person name="Sisk P."/>
            <person name="Sykes S."/>
            <person name="Wortman J."/>
            <person name="Nusbaum C."/>
            <person name="Birren B."/>
        </authorList>
    </citation>
    <scope>NUCLEOTIDE SEQUENCE [LARGE SCALE GENOMIC DNA]</scope>
    <source>
        <strain evidence="2">A-37</strain>
    </source>
</reference>
<evidence type="ECO:0000313" key="2">
    <source>
        <dbReference type="Proteomes" id="UP000075883"/>
    </source>
</evidence>
<evidence type="ECO:0000313" key="1">
    <source>
        <dbReference type="EnsemblMetazoa" id="ACUA016216-PA"/>
    </source>
</evidence>
<dbReference type="EMBL" id="AXCM01004579">
    <property type="status" value="NOT_ANNOTATED_CDS"/>
    <property type="molecule type" value="Genomic_DNA"/>
</dbReference>
<reference evidence="1" key="2">
    <citation type="submission" date="2020-05" db="UniProtKB">
        <authorList>
            <consortium name="EnsemblMetazoa"/>
        </authorList>
    </citation>
    <scope>IDENTIFICATION</scope>
    <source>
        <strain evidence="1">A-37</strain>
    </source>
</reference>
<protein>
    <submittedName>
        <fullName evidence="1">Uncharacterized protein</fullName>
    </submittedName>
</protein>
<dbReference type="EnsemblMetazoa" id="ACUA016216-RA">
    <property type="protein sequence ID" value="ACUA016216-PA"/>
    <property type="gene ID" value="ACUA016216"/>
</dbReference>
<dbReference type="VEuPathDB" id="VectorBase:ACUA016216"/>
<organism evidence="1 2">
    <name type="scientific">Anopheles culicifacies</name>
    <dbReference type="NCBI Taxonomy" id="139723"/>
    <lineage>
        <taxon>Eukaryota</taxon>
        <taxon>Metazoa</taxon>
        <taxon>Ecdysozoa</taxon>
        <taxon>Arthropoda</taxon>
        <taxon>Hexapoda</taxon>
        <taxon>Insecta</taxon>
        <taxon>Pterygota</taxon>
        <taxon>Neoptera</taxon>
        <taxon>Endopterygota</taxon>
        <taxon>Diptera</taxon>
        <taxon>Nematocera</taxon>
        <taxon>Culicoidea</taxon>
        <taxon>Culicidae</taxon>
        <taxon>Anophelinae</taxon>
        <taxon>Anopheles</taxon>
        <taxon>culicifacies species complex</taxon>
    </lineage>
</organism>
<accession>A0A182MED0</accession>
<proteinExistence type="predicted"/>
<sequence>MKLLCSGKCAGTGAVIGLVLVGVFLSQLEPCSAFYSVKTVVSERISNQTEFVNNVLSDELPLKIVEYSQYVYDWDRDTLKVNGKWVLNSPNDDYLYFVEYTEKIDKTTGFKEILNNLYSRKLITDIRRVERVKPQTFHFEKTIFFGKK</sequence>
<name>A0A182MED0_9DIPT</name>
<dbReference type="AlphaFoldDB" id="A0A182MED0"/>